<dbReference type="PIRSF" id="PIRSF004555">
    <property type="entry name" value="UCP004555"/>
    <property type="match status" value="1"/>
</dbReference>
<organism evidence="3">
    <name type="scientific">marine sediment metagenome</name>
    <dbReference type="NCBI Taxonomy" id="412755"/>
    <lineage>
        <taxon>unclassified sequences</taxon>
        <taxon>metagenomes</taxon>
        <taxon>ecological metagenomes</taxon>
    </lineage>
</organism>
<feature type="coiled-coil region" evidence="2">
    <location>
        <begin position="2"/>
        <end position="29"/>
    </location>
</feature>
<dbReference type="HAMAP" id="MF_00274">
    <property type="entry name" value="DNA_YbaB_EbfC"/>
    <property type="match status" value="1"/>
</dbReference>
<sequence length="101" mass="10836">MNFSILNQARELKSKLDKAQKELSDTIVEASSGKGAVKVIINGQQKIQSIKISPEVIDSDRAEHLEELVLKAVSEAIAKSQKLAAKQLKGLTGGLKIPGLT</sequence>
<evidence type="ECO:0008006" key="4">
    <source>
        <dbReference type="Google" id="ProtNLM"/>
    </source>
</evidence>
<evidence type="ECO:0000313" key="3">
    <source>
        <dbReference type="EMBL" id="GAH19956.1"/>
    </source>
</evidence>
<dbReference type="AlphaFoldDB" id="X1DGI9"/>
<name>X1DGI9_9ZZZZ</name>
<dbReference type="GO" id="GO:0005829">
    <property type="term" value="C:cytosol"/>
    <property type="evidence" value="ECO:0007669"/>
    <property type="project" value="TreeGrafter"/>
</dbReference>
<keyword evidence="1" id="KW-0238">DNA-binding</keyword>
<dbReference type="Pfam" id="PF02575">
    <property type="entry name" value="YbaB_DNA_bd"/>
    <property type="match status" value="1"/>
</dbReference>
<gene>
    <name evidence="3" type="ORF">S03H2_04313</name>
</gene>
<comment type="caution">
    <text evidence="3">The sequence shown here is derived from an EMBL/GenBank/DDBJ whole genome shotgun (WGS) entry which is preliminary data.</text>
</comment>
<dbReference type="InterPro" id="IPR036894">
    <property type="entry name" value="YbaB-like_sf"/>
</dbReference>
<dbReference type="SUPFAM" id="SSF82607">
    <property type="entry name" value="YbaB-like"/>
    <property type="match status" value="1"/>
</dbReference>
<dbReference type="GO" id="GO:0003677">
    <property type="term" value="F:DNA binding"/>
    <property type="evidence" value="ECO:0007669"/>
    <property type="project" value="UniProtKB-KW"/>
</dbReference>
<dbReference type="NCBIfam" id="TIGR00103">
    <property type="entry name" value="DNA_YbaB_EbfC"/>
    <property type="match status" value="1"/>
</dbReference>
<keyword evidence="2" id="KW-0175">Coiled coil</keyword>
<protein>
    <recommendedName>
        <fullName evidence="4">Nucleoid-associated protein</fullName>
    </recommendedName>
</protein>
<dbReference type="PANTHER" id="PTHR33449:SF1">
    <property type="entry name" value="NUCLEOID-ASSOCIATED PROTEIN YBAB"/>
    <property type="match status" value="1"/>
</dbReference>
<dbReference type="PANTHER" id="PTHR33449">
    <property type="entry name" value="NUCLEOID-ASSOCIATED PROTEIN YBAB"/>
    <property type="match status" value="1"/>
</dbReference>
<evidence type="ECO:0000256" key="2">
    <source>
        <dbReference type="SAM" id="Coils"/>
    </source>
</evidence>
<dbReference type="Gene3D" id="3.30.1310.10">
    <property type="entry name" value="Nucleoid-associated protein YbaB-like domain"/>
    <property type="match status" value="1"/>
</dbReference>
<dbReference type="EMBL" id="BARU01001695">
    <property type="protein sequence ID" value="GAH19956.1"/>
    <property type="molecule type" value="Genomic_DNA"/>
</dbReference>
<accession>X1DGI9</accession>
<dbReference type="InterPro" id="IPR004401">
    <property type="entry name" value="YbaB/EbfC"/>
</dbReference>
<reference evidence="3" key="1">
    <citation type="journal article" date="2014" name="Front. Microbiol.">
        <title>High frequency of phylogenetically diverse reductive dehalogenase-homologous genes in deep subseafloor sedimentary metagenomes.</title>
        <authorList>
            <person name="Kawai M."/>
            <person name="Futagami T."/>
            <person name="Toyoda A."/>
            <person name="Takaki Y."/>
            <person name="Nishi S."/>
            <person name="Hori S."/>
            <person name="Arai W."/>
            <person name="Tsubouchi T."/>
            <person name="Morono Y."/>
            <person name="Uchiyama I."/>
            <person name="Ito T."/>
            <person name="Fujiyama A."/>
            <person name="Inagaki F."/>
            <person name="Takami H."/>
        </authorList>
    </citation>
    <scope>NUCLEOTIDE SEQUENCE</scope>
    <source>
        <strain evidence="3">Expedition CK06-06</strain>
    </source>
</reference>
<proteinExistence type="inferred from homology"/>
<evidence type="ECO:0000256" key="1">
    <source>
        <dbReference type="ARBA" id="ARBA00023125"/>
    </source>
</evidence>